<proteinExistence type="predicted"/>
<feature type="compositionally biased region" description="Low complexity" evidence="1">
    <location>
        <begin position="165"/>
        <end position="181"/>
    </location>
</feature>
<sequence length="585" mass="63660">MSYLSSSRRGVGSNGNRSPATTTTTTTGDKRSSLKTDLSASSDTVSSLVQLAIRSGCRDVLQQKCQELIERISFLTDSIIETTFTALDDEITKTPDPRQGSRKHVDPLANITRKTSSSSHTRDKSVGDRVLNKSSPNNNNNNTNSSSNSSISIPRKTSAGSVGMNGRNGTTRSSSSSLSRNAGDPLMGMPVVFTVKEHSPATHSLNVHSTQNEKSKPVHPGITPTRHSQNVISGEYLRESLSEVLCSTGPRDARPLFVEERALSEEEVRKTLALVSHTDNILYCESLHVQLRERPSSSSSVPSPPAKTTINESLRLLRDGSFTKAIYLHSSVDSYTASDMNNTTTATTTTTNNNNNNNNTPVVKPAVRNRADSVKRVTSPSPSFLSVRSTISKTSTAKTPPCKELRRETQYNTSTRAKSLPMATATTTTSSSSSAAKIHKREKMDNSTISTPAPIMWQPMLPLFSSNQFKINVSFNERSTSLLRHNSERNSDRGGNNRRISCSNSNLGCLDDGSTVDYDDVDEEESICIPKETYNPYVLYTTGRSCTIFFTPVVSHAGKRNRSGGLRNHSDVPIELCVTLPATPG</sequence>
<feature type="compositionally biased region" description="Low complexity" evidence="1">
    <location>
        <begin position="343"/>
        <end position="360"/>
    </location>
</feature>
<dbReference type="OrthoDB" id="246559at2759"/>
<evidence type="ECO:0000313" key="3">
    <source>
        <dbReference type="Proteomes" id="UP000192257"/>
    </source>
</evidence>
<feature type="region of interest" description="Disordered" evidence="1">
    <location>
        <begin position="206"/>
        <end position="227"/>
    </location>
</feature>
<feature type="region of interest" description="Disordered" evidence="1">
    <location>
        <begin position="1"/>
        <end position="39"/>
    </location>
</feature>
<feature type="compositionally biased region" description="Low complexity" evidence="1">
    <location>
        <begin position="1"/>
        <end position="27"/>
    </location>
</feature>
<feature type="compositionally biased region" description="Polar residues" evidence="1">
    <location>
        <begin position="376"/>
        <end position="398"/>
    </location>
</feature>
<feature type="region of interest" description="Disordered" evidence="1">
    <location>
        <begin position="91"/>
        <end position="185"/>
    </location>
</feature>
<dbReference type="EMBL" id="NBCO01000028">
    <property type="protein sequence ID" value="ORC86435.1"/>
    <property type="molecule type" value="Genomic_DNA"/>
</dbReference>
<dbReference type="Proteomes" id="UP000192257">
    <property type="component" value="Unassembled WGS sequence"/>
</dbReference>
<comment type="caution">
    <text evidence="2">The sequence shown here is derived from an EMBL/GenBank/DDBJ whole genome shotgun (WGS) entry which is preliminary data.</text>
</comment>
<protein>
    <submittedName>
        <fullName evidence="2">Uncharacterized protein</fullName>
    </submittedName>
</protein>
<evidence type="ECO:0000256" key="1">
    <source>
        <dbReference type="SAM" id="MobiDB-lite"/>
    </source>
</evidence>
<feature type="compositionally biased region" description="Basic and acidic residues" evidence="1">
    <location>
        <begin position="120"/>
        <end position="131"/>
    </location>
</feature>
<reference evidence="2 3" key="1">
    <citation type="submission" date="2017-03" db="EMBL/GenBank/DDBJ databases">
        <title>An alternative strategy for trypanosome survival in the mammalian bloodstream revealed through genome and transcriptome analysis of the ubiquitous bovine parasite Trypanosoma (Megatrypanum) theileri.</title>
        <authorList>
            <person name="Kelly S."/>
            <person name="Ivens A."/>
            <person name="Mott A."/>
            <person name="O'Neill E."/>
            <person name="Emms D."/>
            <person name="Macleod O."/>
            <person name="Voorheis P."/>
            <person name="Matthews J."/>
            <person name="Matthews K."/>
            <person name="Carrington M."/>
        </authorList>
    </citation>
    <scope>NUCLEOTIDE SEQUENCE [LARGE SCALE GENOMIC DNA]</scope>
    <source>
        <strain evidence="2">Edinburgh</strain>
    </source>
</reference>
<feature type="region of interest" description="Disordered" evidence="1">
    <location>
        <begin position="343"/>
        <end position="450"/>
    </location>
</feature>
<name>A0A1X0NP13_9TRYP</name>
<dbReference type="AlphaFoldDB" id="A0A1X0NP13"/>
<accession>A0A1X0NP13</accession>
<organism evidence="2 3">
    <name type="scientific">Trypanosoma theileri</name>
    <dbReference type="NCBI Taxonomy" id="67003"/>
    <lineage>
        <taxon>Eukaryota</taxon>
        <taxon>Discoba</taxon>
        <taxon>Euglenozoa</taxon>
        <taxon>Kinetoplastea</taxon>
        <taxon>Metakinetoplastina</taxon>
        <taxon>Trypanosomatida</taxon>
        <taxon>Trypanosomatidae</taxon>
        <taxon>Trypanosoma</taxon>
    </lineage>
</organism>
<evidence type="ECO:0000313" key="2">
    <source>
        <dbReference type="EMBL" id="ORC86435.1"/>
    </source>
</evidence>
<feature type="compositionally biased region" description="Low complexity" evidence="1">
    <location>
        <begin position="423"/>
        <end position="436"/>
    </location>
</feature>
<dbReference type="GeneID" id="39987962"/>
<gene>
    <name evidence="2" type="ORF">TM35_000281510</name>
</gene>
<dbReference type="RefSeq" id="XP_028880501.1">
    <property type="nucleotide sequence ID" value="XM_029028182.1"/>
</dbReference>
<feature type="compositionally biased region" description="Low complexity" evidence="1">
    <location>
        <begin position="132"/>
        <end position="158"/>
    </location>
</feature>
<keyword evidence="3" id="KW-1185">Reference proteome</keyword>
<dbReference type="VEuPathDB" id="TriTrypDB:TM35_000281510"/>